<protein>
    <submittedName>
        <fullName evidence="2">Cupin domain-containing protein</fullName>
    </submittedName>
</protein>
<dbReference type="Gene3D" id="2.60.120.10">
    <property type="entry name" value="Jelly Rolls"/>
    <property type="match status" value="1"/>
</dbReference>
<evidence type="ECO:0000259" key="1">
    <source>
        <dbReference type="Pfam" id="PF07883"/>
    </source>
</evidence>
<dbReference type="InterPro" id="IPR014710">
    <property type="entry name" value="RmlC-like_jellyroll"/>
</dbReference>
<dbReference type="Proteomes" id="UP000322814">
    <property type="component" value="Unassembled WGS sequence"/>
</dbReference>
<dbReference type="SUPFAM" id="SSF51182">
    <property type="entry name" value="RmlC-like cupins"/>
    <property type="match status" value="1"/>
</dbReference>
<dbReference type="EMBL" id="SAYB01000003">
    <property type="protein sequence ID" value="TXJ38151.1"/>
    <property type="molecule type" value="Genomic_DNA"/>
</dbReference>
<dbReference type="RefSeq" id="WP_147770788.1">
    <property type="nucleotide sequence ID" value="NZ_SAYB01000003.1"/>
</dbReference>
<gene>
    <name evidence="2" type="ORF">EPJ78_05475</name>
</gene>
<dbReference type="PANTHER" id="PTHR37694:SF1">
    <property type="entry name" value="SLR8022 PROTEIN"/>
    <property type="match status" value="1"/>
</dbReference>
<feature type="domain" description="Cupin type-2" evidence="1">
    <location>
        <begin position="45"/>
        <end position="110"/>
    </location>
</feature>
<evidence type="ECO:0000313" key="2">
    <source>
        <dbReference type="EMBL" id="TXJ38151.1"/>
    </source>
</evidence>
<dbReference type="Pfam" id="PF07883">
    <property type="entry name" value="Cupin_2"/>
    <property type="match status" value="1"/>
</dbReference>
<evidence type="ECO:0000313" key="3">
    <source>
        <dbReference type="Proteomes" id="UP000322814"/>
    </source>
</evidence>
<dbReference type="InterPro" id="IPR011051">
    <property type="entry name" value="RmlC_Cupin_sf"/>
</dbReference>
<dbReference type="PANTHER" id="PTHR37694">
    <property type="entry name" value="SLR8022 PROTEIN"/>
    <property type="match status" value="1"/>
</dbReference>
<name>A0A5C8EMK1_9SPIR</name>
<dbReference type="AlphaFoldDB" id="A0A5C8EMK1"/>
<reference evidence="2 3" key="1">
    <citation type="journal article" date="1992" name="Lakartidningen">
        <title>[Penicillin V and not amoxicillin is the first choice preparation in acute otitis].</title>
        <authorList>
            <person name="Kamme C."/>
            <person name="Lundgren K."/>
            <person name="Prellner K."/>
        </authorList>
    </citation>
    <scope>NUCLEOTIDE SEQUENCE [LARGE SCALE GENOMIC DNA]</scope>
    <source>
        <strain evidence="2 3">PC4580III</strain>
    </source>
</reference>
<comment type="caution">
    <text evidence="2">The sequence shown here is derived from an EMBL/GenBank/DDBJ whole genome shotgun (WGS) entry which is preliminary data.</text>
</comment>
<accession>A0A5C8EMK1</accession>
<organism evidence="2 3">
    <name type="scientific">Brachyspira aalborgi</name>
    <dbReference type="NCBI Taxonomy" id="29522"/>
    <lineage>
        <taxon>Bacteria</taxon>
        <taxon>Pseudomonadati</taxon>
        <taxon>Spirochaetota</taxon>
        <taxon>Spirochaetia</taxon>
        <taxon>Brachyspirales</taxon>
        <taxon>Brachyspiraceae</taxon>
        <taxon>Brachyspira</taxon>
    </lineage>
</organism>
<dbReference type="InterPro" id="IPR013096">
    <property type="entry name" value="Cupin_2"/>
</dbReference>
<proteinExistence type="predicted"/>
<sequence length="116" mass="12723">MNKYIDNVEAKKVIALKDLVSVKENSLNPFSLVERNSLIIKILSLGKNAEVPTHSGTGETIVNAIEGEGYIIIENESFEVKSGESILIPANALHSLKTKEDKDSFKVLVIQVRAES</sequence>